<keyword evidence="3 6" id="KW-0812">Transmembrane</keyword>
<dbReference type="EMBL" id="LNQE01001573">
    <property type="protein sequence ID" value="KUG15230.1"/>
    <property type="molecule type" value="Genomic_DNA"/>
</dbReference>
<proteinExistence type="predicted"/>
<dbReference type="Gene3D" id="1.20.1740.10">
    <property type="entry name" value="Amino acid/polyamine transporter I"/>
    <property type="match status" value="1"/>
</dbReference>
<dbReference type="GO" id="GO:0005886">
    <property type="term" value="C:plasma membrane"/>
    <property type="evidence" value="ECO:0007669"/>
    <property type="project" value="UniProtKB-SubCell"/>
</dbReference>
<dbReference type="AlphaFoldDB" id="A0A0W8F3C0"/>
<feature type="transmembrane region" description="Helical" evidence="6">
    <location>
        <begin position="152"/>
        <end position="174"/>
    </location>
</feature>
<evidence type="ECO:0000256" key="5">
    <source>
        <dbReference type="ARBA" id="ARBA00023136"/>
    </source>
</evidence>
<evidence type="ECO:0000256" key="2">
    <source>
        <dbReference type="ARBA" id="ARBA00022475"/>
    </source>
</evidence>
<keyword evidence="4 6" id="KW-1133">Transmembrane helix</keyword>
<feature type="transmembrane region" description="Helical" evidence="6">
    <location>
        <begin position="261"/>
        <end position="282"/>
    </location>
</feature>
<accession>A0A0W8F3C0</accession>
<evidence type="ECO:0000256" key="6">
    <source>
        <dbReference type="SAM" id="Phobius"/>
    </source>
</evidence>
<dbReference type="GO" id="GO:0022857">
    <property type="term" value="F:transmembrane transporter activity"/>
    <property type="evidence" value="ECO:0007669"/>
    <property type="project" value="InterPro"/>
</dbReference>
<dbReference type="Pfam" id="PF13520">
    <property type="entry name" value="AA_permease_2"/>
    <property type="match status" value="1"/>
</dbReference>
<comment type="subcellular location">
    <subcellularLocation>
        <location evidence="1">Cell membrane</location>
        <topology evidence="1">Multi-pass membrane protein</topology>
    </subcellularLocation>
</comment>
<feature type="transmembrane region" description="Helical" evidence="6">
    <location>
        <begin position="6"/>
        <end position="24"/>
    </location>
</feature>
<evidence type="ECO:0000256" key="3">
    <source>
        <dbReference type="ARBA" id="ARBA00022692"/>
    </source>
</evidence>
<keyword evidence="2" id="KW-1003">Cell membrane</keyword>
<gene>
    <name evidence="7" type="ORF">ASZ90_015119</name>
</gene>
<evidence type="ECO:0000256" key="1">
    <source>
        <dbReference type="ARBA" id="ARBA00004651"/>
    </source>
</evidence>
<protein>
    <submittedName>
        <fullName evidence="7">Amino acid transporter</fullName>
    </submittedName>
</protein>
<dbReference type="PANTHER" id="PTHR42770">
    <property type="entry name" value="AMINO ACID TRANSPORTER-RELATED"/>
    <property type="match status" value="1"/>
</dbReference>
<feature type="transmembrane region" description="Helical" evidence="6">
    <location>
        <begin position="288"/>
        <end position="307"/>
    </location>
</feature>
<dbReference type="InterPro" id="IPR002293">
    <property type="entry name" value="AA/rel_permease1"/>
</dbReference>
<dbReference type="PANTHER" id="PTHR42770:SF11">
    <property type="entry name" value="INNER MEMBRANE TRANSPORT PROTEIN YBAT"/>
    <property type="match status" value="1"/>
</dbReference>
<feature type="transmembrane region" description="Helical" evidence="6">
    <location>
        <begin position="105"/>
        <end position="132"/>
    </location>
</feature>
<name>A0A0W8F3C0_9ZZZZ</name>
<feature type="transmembrane region" description="Helical" evidence="6">
    <location>
        <begin position="230"/>
        <end position="249"/>
    </location>
</feature>
<evidence type="ECO:0000256" key="4">
    <source>
        <dbReference type="ARBA" id="ARBA00022989"/>
    </source>
</evidence>
<sequence length="317" mass="33375">MLSGYGAVPAAAALICILTVILVIGVRESTAVAGLFTLIEGGGLVLVIIAGVPYLGRVDYLEMPFGATGLFTAAALVFFAFMGFEEMVKFSEETRDPEKTVPRALLIALAVCTVLYILVCIAAVSVVGWEGLAASGAPFAEIASAAWGPRGAAVLSVIALFATANTVLLMLLAASRISYGMARSGVLPSLLSRVHRTRRTPWVAILAMAAGSVLFLFAGDIGFVANVTNFTLFATFVIVNLAVIILRYREPDRVRPFQVRGRIAWVPVVPVLGIVSCLFLFLQLTVEVIAIGTVLVIIGGIAALFAGERSDQERGAA</sequence>
<organism evidence="7">
    <name type="scientific">hydrocarbon metagenome</name>
    <dbReference type="NCBI Taxonomy" id="938273"/>
    <lineage>
        <taxon>unclassified sequences</taxon>
        <taxon>metagenomes</taxon>
        <taxon>ecological metagenomes</taxon>
    </lineage>
</organism>
<feature type="transmembrane region" description="Helical" evidence="6">
    <location>
        <begin position="31"/>
        <end position="52"/>
    </location>
</feature>
<keyword evidence="5 6" id="KW-0472">Membrane</keyword>
<feature type="transmembrane region" description="Helical" evidence="6">
    <location>
        <begin position="64"/>
        <end position="84"/>
    </location>
</feature>
<feature type="transmembrane region" description="Helical" evidence="6">
    <location>
        <begin position="202"/>
        <end position="224"/>
    </location>
</feature>
<dbReference type="InterPro" id="IPR050367">
    <property type="entry name" value="APC_superfamily"/>
</dbReference>
<reference evidence="7" key="1">
    <citation type="journal article" date="2015" name="Proc. Natl. Acad. Sci. U.S.A.">
        <title>Networks of energetic and metabolic interactions define dynamics in microbial communities.</title>
        <authorList>
            <person name="Embree M."/>
            <person name="Liu J.K."/>
            <person name="Al-Bassam M.M."/>
            <person name="Zengler K."/>
        </authorList>
    </citation>
    <scope>NUCLEOTIDE SEQUENCE</scope>
</reference>
<evidence type="ECO:0000313" key="7">
    <source>
        <dbReference type="EMBL" id="KUG15230.1"/>
    </source>
</evidence>
<comment type="caution">
    <text evidence="7">The sequence shown here is derived from an EMBL/GenBank/DDBJ whole genome shotgun (WGS) entry which is preliminary data.</text>
</comment>